<proteinExistence type="predicted"/>
<name>A0A3P7WLT9_HELPZ</name>
<protein>
    <recommendedName>
        <fullName evidence="2">MAM domain-containing protein</fullName>
    </recommendedName>
</protein>
<dbReference type="InterPro" id="IPR013320">
    <property type="entry name" value="ConA-like_dom_sf"/>
</dbReference>
<evidence type="ECO:0000313" key="1">
    <source>
        <dbReference type="EMBL" id="VDO18538.1"/>
    </source>
</evidence>
<accession>A0A3P7WLT9</accession>
<dbReference type="EMBL" id="UZAH01000095">
    <property type="protein sequence ID" value="VDO18538.1"/>
    <property type="molecule type" value="Genomic_DNA"/>
</dbReference>
<reference evidence="1" key="1">
    <citation type="submission" date="2018-11" db="EMBL/GenBank/DDBJ databases">
        <authorList>
            <consortium name="Pathogen Informatics"/>
        </authorList>
    </citation>
    <scope>NUCLEOTIDE SEQUENCE [LARGE SCALE GENOMIC DNA]</scope>
</reference>
<dbReference type="OrthoDB" id="5914193at2759"/>
<sequence length="290" mass="31474">MEEASGQTMEDQDWWDLAKETYYTADVEIATFNQQTAPLGSELRAALALGSPQRAVNFAAPTASGGSSELSSPRVGVAFTPSCPLLDCTFDDNVSDIPLTSQHSIKHRFQTFCNYVTSVSEQKRANGSLREWSISARAVLNSLTGIPHDVSKTGSFLYAGGTVVSPNDAFILSTKLPVDLKEPARLDFFVYQAGPRLSYLAVGVALALPFVTGVKGRLQVCINTISNCALTIKGSTIDNKARRWKNFHVPVSATTHAVHFVADELQDNYVIGLDHIQLLNKYGMAAQPCK</sequence>
<evidence type="ECO:0008006" key="2">
    <source>
        <dbReference type="Google" id="ProtNLM"/>
    </source>
</evidence>
<dbReference type="AlphaFoldDB" id="A0A3P7WLT9"/>
<gene>
    <name evidence="1" type="ORF">HPBE_LOCUS156</name>
</gene>
<dbReference type="SUPFAM" id="SSF49899">
    <property type="entry name" value="Concanavalin A-like lectins/glucanases"/>
    <property type="match status" value="1"/>
</dbReference>
<organism evidence="1">
    <name type="scientific">Heligmosomoides polygyrus</name>
    <name type="common">Parasitic roundworm</name>
    <dbReference type="NCBI Taxonomy" id="6339"/>
    <lineage>
        <taxon>Eukaryota</taxon>
        <taxon>Metazoa</taxon>
        <taxon>Ecdysozoa</taxon>
        <taxon>Nematoda</taxon>
        <taxon>Chromadorea</taxon>
        <taxon>Rhabditida</taxon>
        <taxon>Rhabditina</taxon>
        <taxon>Rhabditomorpha</taxon>
        <taxon>Strongyloidea</taxon>
        <taxon>Heligmosomidae</taxon>
        <taxon>Heligmosomoides</taxon>
    </lineage>
</organism>
<dbReference type="Gene3D" id="2.60.120.200">
    <property type="match status" value="1"/>
</dbReference>